<feature type="transmembrane region" description="Helical" evidence="2">
    <location>
        <begin position="472"/>
        <end position="492"/>
    </location>
</feature>
<evidence type="ECO:0000313" key="3">
    <source>
        <dbReference type="EMBL" id="CAF1007348.1"/>
    </source>
</evidence>
<dbReference type="Proteomes" id="UP000663832">
    <property type="component" value="Unassembled WGS sequence"/>
</dbReference>
<dbReference type="OrthoDB" id="10002410at2759"/>
<evidence type="ECO:0000256" key="2">
    <source>
        <dbReference type="SAM" id="Phobius"/>
    </source>
</evidence>
<dbReference type="EMBL" id="CAJNOM010000325">
    <property type="protein sequence ID" value="CAF1359817.1"/>
    <property type="molecule type" value="Genomic_DNA"/>
</dbReference>
<feature type="transmembrane region" description="Helical" evidence="2">
    <location>
        <begin position="412"/>
        <end position="434"/>
    </location>
</feature>
<name>A0A814HB02_9BILA</name>
<organism evidence="3 6">
    <name type="scientific">Adineta steineri</name>
    <dbReference type="NCBI Taxonomy" id="433720"/>
    <lineage>
        <taxon>Eukaryota</taxon>
        <taxon>Metazoa</taxon>
        <taxon>Spiralia</taxon>
        <taxon>Gnathifera</taxon>
        <taxon>Rotifera</taxon>
        <taxon>Eurotatoria</taxon>
        <taxon>Bdelloidea</taxon>
        <taxon>Adinetida</taxon>
        <taxon>Adinetidae</taxon>
        <taxon>Adineta</taxon>
    </lineage>
</organism>
<dbReference type="Proteomes" id="UP000663877">
    <property type="component" value="Unassembled WGS sequence"/>
</dbReference>
<proteinExistence type="inferred from homology"/>
<feature type="transmembrane region" description="Helical" evidence="2">
    <location>
        <begin position="507"/>
        <end position="525"/>
    </location>
</feature>
<dbReference type="AlphaFoldDB" id="A0A814HB02"/>
<reference evidence="3" key="1">
    <citation type="submission" date="2021-02" db="EMBL/GenBank/DDBJ databases">
        <authorList>
            <person name="Nowell W R."/>
        </authorList>
    </citation>
    <scope>NUCLEOTIDE SEQUENCE</scope>
</reference>
<accession>A0A814HB02</accession>
<evidence type="ECO:0000313" key="6">
    <source>
        <dbReference type="Proteomes" id="UP000663877"/>
    </source>
</evidence>
<dbReference type="InterPro" id="IPR051951">
    <property type="entry name" value="UNC-93_regulatory"/>
</dbReference>
<sequence>MTDKDGYFIQTFASSPYHRRYFSPIIHDMLPRRNSYQIAINTSKHDHLAMNNHIQMISSSSSSSLASVCSLNDNLRTTRSFRHINDKYSDYKANNLQRSLSQPAVRSPDSDLLLENATILLDSPVHALRPAHHKSRSILTPPPNIISTRSSLTAPESIGESNDCSNISTMPMTSVYRIVIVRSFASVFALASLFSTEILQTSIYSNEISFQTLLTFHLCALVGAFLLAAHASRIHVSRYRWTISSVIAYDRCSQILIVLATMFTGAWVTMQYFNSYYYLLLLSATISGVSYSCMIIKTYDHILQLSTALPIQSIEKLTTRLNVFAFIYNSLCHLALTIGGLFLLAIVLYQQYRREYILIGAQPCLLIPCYQFNNQLDDYGRLLKPPPQPILVNLTMHLNEKRQEWQTEPVRYIFFVTLLILTIISLLPQAGTDWTTSILSMSRRLSILYYSNEDTPNDISVSSKRILRCRHYLFALFIGFQEGYLFGSIIKFDVTCLFGLRHTVEMMIIYGLGATLSSTLLPFIIERISLMTSVSVTTLFHSSILVLLFLSRTQYINYISPLIIKYILFFSFGIVIGLWSTIAIYSLCNSTRFSSSSKFAQSLAIRSIGRIIAYTCTLLICQLLLFYLNSICLLLIFAFIFICHNCCNEKKQ</sequence>
<feature type="transmembrane region" description="Helical" evidence="2">
    <location>
        <begin position="208"/>
        <end position="231"/>
    </location>
</feature>
<evidence type="ECO:0000256" key="1">
    <source>
        <dbReference type="ARBA" id="ARBA00009172"/>
    </source>
</evidence>
<feature type="transmembrane region" description="Helical" evidence="2">
    <location>
        <begin position="326"/>
        <end position="349"/>
    </location>
</feature>
<dbReference type="PANTHER" id="PTHR19444:SF13">
    <property type="entry name" value="PROTEIN UNC-93 HOMOLOG A"/>
    <property type="match status" value="1"/>
</dbReference>
<comment type="caution">
    <text evidence="3">The sequence shown here is derived from an EMBL/GenBank/DDBJ whole genome shotgun (WGS) entry which is preliminary data.</text>
</comment>
<gene>
    <name evidence="3" type="ORF">BJG266_LOCUS16267</name>
    <name evidence="4" type="ORF">QVE165_LOCUS34479</name>
</gene>
<dbReference type="EMBL" id="CAJNOI010000075">
    <property type="protein sequence ID" value="CAF1007348.1"/>
    <property type="molecule type" value="Genomic_DNA"/>
</dbReference>
<feature type="transmembrane region" description="Helical" evidence="2">
    <location>
        <begin position="611"/>
        <end position="642"/>
    </location>
</feature>
<keyword evidence="2" id="KW-0812">Transmembrane</keyword>
<evidence type="ECO:0000313" key="5">
    <source>
        <dbReference type="Proteomes" id="UP000663832"/>
    </source>
</evidence>
<feature type="transmembrane region" description="Helical" evidence="2">
    <location>
        <begin position="252"/>
        <end position="270"/>
    </location>
</feature>
<comment type="similarity">
    <text evidence="1">Belongs to the unc-93 family.</text>
</comment>
<feature type="transmembrane region" description="Helical" evidence="2">
    <location>
        <begin position="175"/>
        <end position="196"/>
    </location>
</feature>
<keyword evidence="5" id="KW-1185">Reference proteome</keyword>
<keyword evidence="2" id="KW-1133">Transmembrane helix</keyword>
<dbReference type="PANTHER" id="PTHR19444">
    <property type="entry name" value="UNC-93 RELATED"/>
    <property type="match status" value="1"/>
</dbReference>
<feature type="transmembrane region" description="Helical" evidence="2">
    <location>
        <begin position="563"/>
        <end position="588"/>
    </location>
</feature>
<keyword evidence="2" id="KW-0472">Membrane</keyword>
<feature type="transmembrane region" description="Helical" evidence="2">
    <location>
        <begin position="532"/>
        <end position="551"/>
    </location>
</feature>
<protein>
    <submittedName>
        <fullName evidence="3">Uncharacterized protein</fullName>
    </submittedName>
</protein>
<evidence type="ECO:0000313" key="4">
    <source>
        <dbReference type="EMBL" id="CAF1359817.1"/>
    </source>
</evidence>